<dbReference type="PANTHER" id="PTHR41244:SF1">
    <property type="entry name" value="GLYCOSYLTRANSFERASE"/>
    <property type="match status" value="1"/>
</dbReference>
<dbReference type="Proteomes" id="UP000017981">
    <property type="component" value="Unassembled WGS sequence"/>
</dbReference>
<accession>T2IM56</accession>
<keyword evidence="1" id="KW-0808">Transferase</keyword>
<evidence type="ECO:0000313" key="1">
    <source>
        <dbReference type="EMBL" id="CCQ54128.1"/>
    </source>
</evidence>
<organism evidence="1 2">
    <name type="scientific">Crocosphaera watsonii WH 0005</name>
    <dbReference type="NCBI Taxonomy" id="423472"/>
    <lineage>
        <taxon>Bacteria</taxon>
        <taxon>Bacillati</taxon>
        <taxon>Cyanobacteriota</taxon>
        <taxon>Cyanophyceae</taxon>
        <taxon>Oscillatoriophycideae</taxon>
        <taxon>Chroococcales</taxon>
        <taxon>Aphanothecaceae</taxon>
        <taxon>Crocosphaera</taxon>
    </lineage>
</organism>
<protein>
    <submittedName>
        <fullName evidence="1">Glycosyltransferase</fullName>
    </submittedName>
</protein>
<reference evidence="1 2" key="2">
    <citation type="submission" date="2013-09" db="EMBL/GenBank/DDBJ databases">
        <title>Whole genome comparison of six Crocosphaera watsonii strains with differing phenotypes.</title>
        <authorList>
            <person name="Bench S.R."/>
            <person name="Heller P."/>
            <person name="Frank I."/>
            <person name="Arciniega M."/>
            <person name="Shilova I.N."/>
            <person name="Zehr J.P."/>
        </authorList>
    </citation>
    <scope>NUCLEOTIDE SEQUENCE [LARGE SCALE GENOMIC DNA]</scope>
    <source>
        <strain evidence="1 2">WH 0005</strain>
    </source>
</reference>
<dbReference type="AlphaFoldDB" id="T2IM56"/>
<name>T2IM56_CROWT</name>
<dbReference type="PANTHER" id="PTHR41244">
    <property type="entry name" value="RHAMNAN SYNTHESIS F"/>
    <property type="match status" value="1"/>
</dbReference>
<dbReference type="GeneID" id="88765779"/>
<dbReference type="Pfam" id="PF14307">
    <property type="entry name" value="Glyco_tran_WbsX"/>
    <property type="match status" value="1"/>
</dbReference>
<dbReference type="InterPro" id="IPR032719">
    <property type="entry name" value="WbsX"/>
</dbReference>
<dbReference type="Gene3D" id="3.20.20.80">
    <property type="entry name" value="Glycosidases"/>
    <property type="match status" value="1"/>
</dbReference>
<dbReference type="CDD" id="cd11579">
    <property type="entry name" value="Glyco_tran_WbsX"/>
    <property type="match status" value="1"/>
</dbReference>
<proteinExistence type="predicted"/>
<gene>
    <name evidence="1" type="ORF">CWATWH0005_5519</name>
</gene>
<evidence type="ECO:0000313" key="2">
    <source>
        <dbReference type="Proteomes" id="UP000017981"/>
    </source>
</evidence>
<reference evidence="1 2" key="1">
    <citation type="submission" date="2013-01" db="EMBL/GenBank/DDBJ databases">
        <authorList>
            <person name="Bench S."/>
        </authorList>
    </citation>
    <scope>NUCLEOTIDE SEQUENCE [LARGE SCALE GENOMIC DNA]</scope>
    <source>
        <strain evidence="1 2">WH 0005</strain>
    </source>
</reference>
<dbReference type="RefSeq" id="WP_021832320.1">
    <property type="nucleotide sequence ID" value="NZ_CAQL01000091.1"/>
</dbReference>
<dbReference type="GO" id="GO:0016740">
    <property type="term" value="F:transferase activity"/>
    <property type="evidence" value="ECO:0007669"/>
    <property type="project" value="UniProtKB-KW"/>
</dbReference>
<dbReference type="EMBL" id="CAQL01000091">
    <property type="protein sequence ID" value="CCQ54128.1"/>
    <property type="molecule type" value="Genomic_DNA"/>
</dbReference>
<comment type="caution">
    <text evidence="1">The sequence shown here is derived from an EMBL/GenBank/DDBJ whole genome shotgun (WGS) entry which is preliminary data.</text>
</comment>
<sequence length="360" mass="42061">MKLNRRARLIANYLPQYHPIPENNLWWGTGFTEWTNVTKAKPLYKGHYQPNLPADLGFYDLRVPEIRAAQAELAKEHGIEGFAYWHYWLGSGKRLLERPFEEVLTTGEPNFPFCLGWANHSWTGVWFGAPDKTLVEQTYPGWEDHEEHFYYLLRAFSDHRYITVEGKPLFLIFRPLEIPDVKEVVEFWRKLAHKEGLNGLHLVAGGLDLEKAIKLGFDASSYSHHRLVDQLLPKNKLLKKLVNKYRAVLKKPATYTYQEAMPYFLKAGKAPLNEYPSIVPNWDSTPRCQERGVVLYNSTPELFRKHFREALDKVADKPFENRILFAKSWNEWAEGNYLEPDQRFGKAYLEAIKEEIFTGD</sequence>